<dbReference type="InterPro" id="IPR003961">
    <property type="entry name" value="FN3_dom"/>
</dbReference>
<name>A0A840CXY7_9BACE</name>
<proteinExistence type="predicted"/>
<dbReference type="RefSeq" id="WP_044163364.1">
    <property type="nucleotide sequence ID" value="NZ_JACIER010000005.1"/>
</dbReference>
<reference evidence="4" key="1">
    <citation type="submission" date="2020-08" db="EMBL/GenBank/DDBJ databases">
        <title>Genomic Encyclopedia of Type Strains, Phase IV (KMG-IV): sequencing the most valuable type-strain genomes for metagenomic binning, comparative biology and taxonomic classification.</title>
        <authorList>
            <person name="Goeker M."/>
        </authorList>
    </citation>
    <scope>NUCLEOTIDE SEQUENCE [LARGE SCALE GENOMIC DNA]</scope>
    <source>
        <strain evidence="4">DSM 105720</strain>
    </source>
</reference>
<dbReference type="PROSITE" id="PS51257">
    <property type="entry name" value="PROKAR_LIPOPROTEIN"/>
    <property type="match status" value="1"/>
</dbReference>
<dbReference type="InterPro" id="IPR032155">
    <property type="entry name" value="DUF4992"/>
</dbReference>
<evidence type="ECO:0000256" key="2">
    <source>
        <dbReference type="SAM" id="SignalP"/>
    </source>
</evidence>
<evidence type="ECO:0000313" key="5">
    <source>
        <dbReference type="Proteomes" id="UP000560658"/>
    </source>
</evidence>
<dbReference type="CDD" id="cd00063">
    <property type="entry name" value="FN3"/>
    <property type="match status" value="1"/>
</dbReference>
<dbReference type="Proteomes" id="UP000560658">
    <property type="component" value="Unassembled WGS sequence"/>
</dbReference>
<comment type="caution">
    <text evidence="4">The sequence shown here is derived from an EMBL/GenBank/DDBJ whole genome shotgun (WGS) entry which is preliminary data.</text>
</comment>
<keyword evidence="5" id="KW-1185">Reference proteome</keyword>
<protein>
    <recommendedName>
        <fullName evidence="3">DUF4992 domain-containing protein</fullName>
    </recommendedName>
</protein>
<dbReference type="EMBL" id="JACIER010000005">
    <property type="protein sequence ID" value="MBB4043731.1"/>
    <property type="molecule type" value="Genomic_DNA"/>
</dbReference>
<dbReference type="AlphaFoldDB" id="A0A840CXY7"/>
<feature type="domain" description="DUF4992" evidence="3">
    <location>
        <begin position="1"/>
        <end position="169"/>
    </location>
</feature>
<dbReference type="Pfam" id="PF16383">
    <property type="entry name" value="DUF4992"/>
    <property type="match status" value="1"/>
</dbReference>
<feature type="signal peptide" evidence="2">
    <location>
        <begin position="1"/>
        <end position="28"/>
    </location>
</feature>
<dbReference type="InterPro" id="IPR011050">
    <property type="entry name" value="Pectin_lyase_fold/virulence"/>
</dbReference>
<feature type="chain" id="PRO_5032928494" description="DUF4992 domain-containing protein" evidence="2">
    <location>
        <begin position="29"/>
        <end position="486"/>
    </location>
</feature>
<evidence type="ECO:0000259" key="3">
    <source>
        <dbReference type="Pfam" id="PF16383"/>
    </source>
</evidence>
<sequence>MKSKMKIKMKAVGGICCLSMVLFVGSCAGDGFDKETFSGGVTNTQLSSPKIDENSFSTLTNSDGSENVKVTWSVVMGAGGYLFNVNIVDDPSNPIVVVKDSVIDGSSAVFTKLEDTKYEVSVKALGNEKLHNTDAPSATEFAYSTLISAVTIPAGQDIAEFVKANLQPSDKEQGFELEAGKAYTLNDLVDFGINQITFRGDKAHRPTVVVGATGGIVTEGGLKVKFINFDCSAMSAANSQVGLVTLGNAVTSGAPATEKGGAYLISNPIIFQECNFKGVNNSIIYAGKDNGPWAVQDLRLTNCIAELNNGASSKPIINFEDNGGRAIKSLTISKNTFYNLQTNSKAYFIRLNNASNARPDKTWNDTSGSVTITNNTFFQTMSNKDFANNMASVNTVTTTIKNNIFYNTYRVQKIVGNTTKAIGDNYLFSSGATNVGALDNTDKTYGTEEDPAFIGPVDQDPDQVNFVPASSTKAYSNKAGDPRWYK</sequence>
<evidence type="ECO:0000256" key="1">
    <source>
        <dbReference type="SAM" id="MobiDB-lite"/>
    </source>
</evidence>
<evidence type="ECO:0000313" key="4">
    <source>
        <dbReference type="EMBL" id="MBB4043731.1"/>
    </source>
</evidence>
<dbReference type="SUPFAM" id="SSF51126">
    <property type="entry name" value="Pectin lyase-like"/>
    <property type="match status" value="1"/>
</dbReference>
<keyword evidence="2" id="KW-0732">Signal</keyword>
<gene>
    <name evidence="4" type="ORF">GGR06_001517</name>
</gene>
<accession>A0A840CXY7</accession>
<feature type="region of interest" description="Disordered" evidence="1">
    <location>
        <begin position="466"/>
        <end position="486"/>
    </location>
</feature>
<organism evidence="4 5">
    <name type="scientific">Bacteroides reticulotermitis</name>
    <dbReference type="NCBI Taxonomy" id="1133319"/>
    <lineage>
        <taxon>Bacteria</taxon>
        <taxon>Pseudomonadati</taxon>
        <taxon>Bacteroidota</taxon>
        <taxon>Bacteroidia</taxon>
        <taxon>Bacteroidales</taxon>
        <taxon>Bacteroidaceae</taxon>
        <taxon>Bacteroides</taxon>
    </lineage>
</organism>